<organism evidence="2 3">
    <name type="scientific">Sphingomonas cavernae</name>
    <dbReference type="NCBI Taxonomy" id="2320861"/>
    <lineage>
        <taxon>Bacteria</taxon>
        <taxon>Pseudomonadati</taxon>
        <taxon>Pseudomonadota</taxon>
        <taxon>Alphaproteobacteria</taxon>
        <taxon>Sphingomonadales</taxon>
        <taxon>Sphingomonadaceae</taxon>
        <taxon>Sphingomonas</taxon>
    </lineage>
</organism>
<keyword evidence="1" id="KW-0472">Membrane</keyword>
<dbReference type="RefSeq" id="WP_119762599.1">
    <property type="nucleotide sequence ID" value="NZ_QYUM01000003.1"/>
</dbReference>
<evidence type="ECO:0000313" key="3">
    <source>
        <dbReference type="Proteomes" id="UP000286100"/>
    </source>
</evidence>
<evidence type="ECO:0000256" key="1">
    <source>
        <dbReference type="SAM" id="Phobius"/>
    </source>
</evidence>
<reference evidence="2 3" key="1">
    <citation type="submission" date="2018-09" db="EMBL/GenBank/DDBJ databases">
        <authorList>
            <person name="Zhu H."/>
        </authorList>
    </citation>
    <scope>NUCLEOTIDE SEQUENCE [LARGE SCALE GENOMIC DNA]</scope>
    <source>
        <strain evidence="2 3">K2R01-6</strain>
    </source>
</reference>
<sequence>MSEMRGGIDIDWRRLVDGTLAYEMPWPAADGDRFERIARGFAAHYQLDWRSPDAFGFSRGEGYTRFGRRDAFNYVDRGRVERLHAEAQPLDSEGGNVVLLPPGYRGLRFTLNMRVILIFYAVLLATVYLAFFPATPVIAWIAGFLAIYVLHILLVIASLRRKLAGWVARESWH</sequence>
<keyword evidence="1" id="KW-0812">Transmembrane</keyword>
<evidence type="ECO:0000313" key="2">
    <source>
        <dbReference type="EMBL" id="RJF90958.1"/>
    </source>
</evidence>
<protein>
    <submittedName>
        <fullName evidence="2">Uncharacterized protein</fullName>
    </submittedName>
</protein>
<keyword evidence="1" id="KW-1133">Transmembrane helix</keyword>
<keyword evidence="3" id="KW-1185">Reference proteome</keyword>
<dbReference type="AlphaFoldDB" id="A0A418WLR4"/>
<feature type="transmembrane region" description="Helical" evidence="1">
    <location>
        <begin position="137"/>
        <end position="159"/>
    </location>
</feature>
<dbReference type="EMBL" id="QYUM01000003">
    <property type="protein sequence ID" value="RJF90958.1"/>
    <property type="molecule type" value="Genomic_DNA"/>
</dbReference>
<accession>A0A418WLR4</accession>
<gene>
    <name evidence="2" type="ORF">D3876_12440</name>
</gene>
<proteinExistence type="predicted"/>
<comment type="caution">
    <text evidence="2">The sequence shown here is derived from an EMBL/GenBank/DDBJ whole genome shotgun (WGS) entry which is preliminary data.</text>
</comment>
<feature type="transmembrane region" description="Helical" evidence="1">
    <location>
        <begin position="111"/>
        <end position="131"/>
    </location>
</feature>
<dbReference type="OrthoDB" id="7595724at2"/>
<dbReference type="Proteomes" id="UP000286100">
    <property type="component" value="Unassembled WGS sequence"/>
</dbReference>
<name>A0A418WLR4_9SPHN</name>